<dbReference type="EMBL" id="CM002871">
    <property type="protein sequence ID" value="KFK38251.1"/>
    <property type="molecule type" value="Genomic_DNA"/>
</dbReference>
<keyword evidence="2" id="KW-1185">Reference proteome</keyword>
<evidence type="ECO:0000313" key="1">
    <source>
        <dbReference type="EMBL" id="KFK38251.1"/>
    </source>
</evidence>
<reference evidence="2" key="1">
    <citation type="journal article" date="2015" name="Nat. Plants">
        <title>Genome expansion of Arabis alpina linked with retrotransposition and reduced symmetric DNA methylation.</title>
        <authorList>
            <person name="Willing E.M."/>
            <person name="Rawat V."/>
            <person name="Mandakova T."/>
            <person name="Maumus F."/>
            <person name="James G.V."/>
            <person name="Nordstroem K.J."/>
            <person name="Becker C."/>
            <person name="Warthmann N."/>
            <person name="Chica C."/>
            <person name="Szarzynska B."/>
            <person name="Zytnicki M."/>
            <person name="Albani M.C."/>
            <person name="Kiefer C."/>
            <person name="Bergonzi S."/>
            <person name="Castaings L."/>
            <person name="Mateos J.L."/>
            <person name="Berns M.C."/>
            <person name="Bujdoso N."/>
            <person name="Piofczyk T."/>
            <person name="de Lorenzo L."/>
            <person name="Barrero-Sicilia C."/>
            <person name="Mateos I."/>
            <person name="Piednoel M."/>
            <person name="Hagmann J."/>
            <person name="Chen-Min-Tao R."/>
            <person name="Iglesias-Fernandez R."/>
            <person name="Schuster S.C."/>
            <person name="Alonso-Blanco C."/>
            <person name="Roudier F."/>
            <person name="Carbonero P."/>
            <person name="Paz-Ares J."/>
            <person name="Davis S.J."/>
            <person name="Pecinka A."/>
            <person name="Quesneville H."/>
            <person name="Colot V."/>
            <person name="Lysak M.A."/>
            <person name="Weigel D."/>
            <person name="Coupland G."/>
            <person name="Schneeberger K."/>
        </authorList>
    </citation>
    <scope>NUCLEOTIDE SEQUENCE [LARGE SCALE GENOMIC DNA]</scope>
    <source>
        <strain evidence="2">cv. Pajares</strain>
    </source>
</reference>
<name>A0A087H7Z9_ARAAL</name>
<gene>
    <name evidence="1" type="ordered locus">AALP_Aa3g089000</name>
</gene>
<evidence type="ECO:0000313" key="2">
    <source>
        <dbReference type="Proteomes" id="UP000029120"/>
    </source>
</evidence>
<dbReference type="AlphaFoldDB" id="A0A087H7Z9"/>
<sequence>NCYLVQSFLFYHDIVGEPSR</sequence>
<protein>
    <submittedName>
        <fullName evidence="1">Uncharacterized protein</fullName>
    </submittedName>
</protein>
<dbReference type="Proteomes" id="UP000029120">
    <property type="component" value="Chromosome 3"/>
</dbReference>
<proteinExistence type="predicted"/>
<organism evidence="1 2">
    <name type="scientific">Arabis alpina</name>
    <name type="common">Alpine rock-cress</name>
    <dbReference type="NCBI Taxonomy" id="50452"/>
    <lineage>
        <taxon>Eukaryota</taxon>
        <taxon>Viridiplantae</taxon>
        <taxon>Streptophyta</taxon>
        <taxon>Embryophyta</taxon>
        <taxon>Tracheophyta</taxon>
        <taxon>Spermatophyta</taxon>
        <taxon>Magnoliopsida</taxon>
        <taxon>eudicotyledons</taxon>
        <taxon>Gunneridae</taxon>
        <taxon>Pentapetalae</taxon>
        <taxon>rosids</taxon>
        <taxon>malvids</taxon>
        <taxon>Brassicales</taxon>
        <taxon>Brassicaceae</taxon>
        <taxon>Arabideae</taxon>
        <taxon>Arabis</taxon>
    </lineage>
</organism>
<dbReference type="Gramene" id="KFK38251">
    <property type="protein sequence ID" value="KFK38251"/>
    <property type="gene ID" value="AALP_AA3G089000"/>
</dbReference>
<accession>A0A087H7Z9</accession>
<feature type="non-terminal residue" evidence="1">
    <location>
        <position position="1"/>
    </location>
</feature>